<evidence type="ECO:0000313" key="2">
    <source>
        <dbReference type="Proteomes" id="UP001372526"/>
    </source>
</evidence>
<name>A0ABU8FBP3_9BACI</name>
<keyword evidence="2" id="KW-1185">Reference proteome</keyword>
<dbReference type="RefSeq" id="WP_336471095.1">
    <property type="nucleotide sequence ID" value="NZ_JBAWSX010000001.1"/>
</dbReference>
<accession>A0ABU8FBP3</accession>
<gene>
    <name evidence="1" type="ORF">WAZ07_01865</name>
</gene>
<organism evidence="1 2">
    <name type="scientific">Bacillus bruguierae</name>
    <dbReference type="NCBI Taxonomy" id="3127667"/>
    <lineage>
        <taxon>Bacteria</taxon>
        <taxon>Bacillati</taxon>
        <taxon>Bacillota</taxon>
        <taxon>Bacilli</taxon>
        <taxon>Bacillales</taxon>
        <taxon>Bacillaceae</taxon>
        <taxon>Bacillus</taxon>
    </lineage>
</organism>
<comment type="caution">
    <text evidence="1">The sequence shown here is derived from an EMBL/GenBank/DDBJ whole genome shotgun (WGS) entry which is preliminary data.</text>
</comment>
<protein>
    <submittedName>
        <fullName evidence="1">Uncharacterized protein</fullName>
    </submittedName>
</protein>
<evidence type="ECO:0000313" key="1">
    <source>
        <dbReference type="EMBL" id="MEI4800083.1"/>
    </source>
</evidence>
<sequence length="161" mass="19445">MLGNYGGMLIEHTDLFLVHCPRCNSCARVFTPDNAKGKDEPRYIGHESKRLLCSKCGLTKDIHPKRRWDNLWAFNHELFNEKHGVDWYFGLPLYLQRECCGRKLWFFNLEHLHRVEDYVQKRLRPFRPYYLSVESRLPKWMKLSKNRNEILKTIEKLKYTI</sequence>
<proteinExistence type="predicted"/>
<reference evidence="1 2" key="1">
    <citation type="submission" date="2024-01" db="EMBL/GenBank/DDBJ databases">
        <title>Seven novel Bacillus-like species.</title>
        <authorList>
            <person name="Liu G."/>
        </authorList>
    </citation>
    <scope>NUCLEOTIDE SEQUENCE [LARGE SCALE GENOMIC DNA]</scope>
    <source>
        <strain evidence="1 2">FJAT-51639</strain>
    </source>
</reference>
<dbReference type="EMBL" id="JBAWSX010000001">
    <property type="protein sequence ID" value="MEI4800083.1"/>
    <property type="molecule type" value="Genomic_DNA"/>
</dbReference>
<dbReference type="Proteomes" id="UP001372526">
    <property type="component" value="Unassembled WGS sequence"/>
</dbReference>